<evidence type="ECO:0000313" key="3">
    <source>
        <dbReference type="Proteomes" id="UP000028488"/>
    </source>
</evidence>
<dbReference type="AlphaFoldDB" id="A0A076EXN1"/>
<evidence type="ECO:0000259" key="1">
    <source>
        <dbReference type="Pfam" id="PF23544"/>
    </source>
</evidence>
<dbReference type="PANTHER" id="PTHR47708:SF2">
    <property type="entry name" value="SI:CH73-132F6.5"/>
    <property type="match status" value="1"/>
</dbReference>
<dbReference type="PANTHER" id="PTHR47708">
    <property type="match status" value="1"/>
</dbReference>
<accession>A0A076EXN1</accession>
<feature type="domain" description="AtuA-like ferredoxin-fold" evidence="1">
    <location>
        <begin position="4"/>
        <end position="101"/>
    </location>
</feature>
<evidence type="ECO:0000313" key="2">
    <source>
        <dbReference type="EMBL" id="AII08109.1"/>
    </source>
</evidence>
<reference evidence="2 3" key="1">
    <citation type="submission" date="2014-07" db="EMBL/GenBank/DDBJ databases">
        <title>Genome Sequence of Rhodococcus opacus Strain R7, a Biodegrader of Mono- and Polycyclic Aromatic Hydrocarbons.</title>
        <authorList>
            <person name="Di Gennaro P."/>
            <person name="Zampolli J."/>
            <person name="Presti I."/>
            <person name="Cappelletti M."/>
            <person name="D'Ursi P."/>
            <person name="Orro A."/>
            <person name="Mezzelani A."/>
            <person name="Milanesi L."/>
        </authorList>
    </citation>
    <scope>NUCLEOTIDE SEQUENCE [LARGE SCALE GENOMIC DNA]</scope>
    <source>
        <strain evidence="2 3">R7</strain>
    </source>
</reference>
<dbReference type="Proteomes" id="UP000028488">
    <property type="component" value="Chromosome"/>
</dbReference>
<organism evidence="2 3">
    <name type="scientific">Rhodococcus opacus</name>
    <name type="common">Nocardia opaca</name>
    <dbReference type="NCBI Taxonomy" id="37919"/>
    <lineage>
        <taxon>Bacteria</taxon>
        <taxon>Bacillati</taxon>
        <taxon>Actinomycetota</taxon>
        <taxon>Actinomycetes</taxon>
        <taxon>Mycobacteriales</taxon>
        <taxon>Nocardiaceae</taxon>
        <taxon>Rhodococcus</taxon>
    </lineage>
</organism>
<dbReference type="InterPro" id="IPR056362">
    <property type="entry name" value="AtuA-like_ferredoxin_dom"/>
</dbReference>
<sequence>MSRIHLNDIAYARSGDKGDICNIAVIAKEKRFYPLILEYLTADVVKEFFGGMVKGEVNRYEVHTLEAMNFVLRNALGGGATRSLRADFTGKTMCQALLRIEFEVAEPDLHLMH</sequence>
<gene>
    <name evidence="2" type="ORF">EP51_27180</name>
</gene>
<dbReference type="EMBL" id="CP008947">
    <property type="protein sequence ID" value="AII08109.1"/>
    <property type="molecule type" value="Genomic_DNA"/>
</dbReference>
<proteinExistence type="predicted"/>
<dbReference type="Pfam" id="PF23544">
    <property type="entry name" value="AtuA_ferredoxin"/>
    <property type="match status" value="1"/>
</dbReference>
<dbReference type="RefSeq" id="WP_128640954.1">
    <property type="nucleotide sequence ID" value="NZ_CP008947.1"/>
</dbReference>
<protein>
    <recommendedName>
        <fullName evidence="1">AtuA-like ferredoxin-fold domain-containing protein</fullName>
    </recommendedName>
</protein>
<dbReference type="eggNOG" id="ENOG5032S8H">
    <property type="taxonomic scope" value="Bacteria"/>
</dbReference>
<name>A0A076EXN1_RHOOP</name>